<gene>
    <name evidence="2" type="ORF">OS493_021557</name>
</gene>
<dbReference type="InterPro" id="IPR043144">
    <property type="entry name" value="Mal/L-sulf/L-lact_DH-like_ah"/>
</dbReference>
<dbReference type="EMBL" id="MU827315">
    <property type="protein sequence ID" value="KAJ7358778.1"/>
    <property type="molecule type" value="Genomic_DNA"/>
</dbReference>
<evidence type="ECO:0000256" key="1">
    <source>
        <dbReference type="ARBA" id="ARBA00006056"/>
    </source>
</evidence>
<dbReference type="Proteomes" id="UP001163046">
    <property type="component" value="Unassembled WGS sequence"/>
</dbReference>
<evidence type="ECO:0000313" key="2">
    <source>
        <dbReference type="EMBL" id="KAJ7358778.1"/>
    </source>
</evidence>
<sequence length="127" mass="14015">MAGLSSRTKSFCSRLVGQIRNLHTSRICFDEHKCVAVEEVESFVERCMRAVGTPSQHCRALAQVLVAGDVRGHFSHGLNRLEMYVHDIEIGTTVLDGKPEVVKETSATALVKGNNLLDQLLETFAMT</sequence>
<dbReference type="Gene3D" id="1.10.1530.10">
    <property type="match status" value="1"/>
</dbReference>
<dbReference type="SUPFAM" id="SSF89733">
    <property type="entry name" value="L-sulfolactate dehydrogenase-like"/>
    <property type="match status" value="1"/>
</dbReference>
<dbReference type="OrthoDB" id="7881616at2759"/>
<accession>A0A9W9YMK5</accession>
<dbReference type="AlphaFoldDB" id="A0A9W9YMK5"/>
<dbReference type="InterPro" id="IPR036111">
    <property type="entry name" value="Mal/L-sulfo/L-lacto_DH-like_sf"/>
</dbReference>
<evidence type="ECO:0008006" key="4">
    <source>
        <dbReference type="Google" id="ProtNLM"/>
    </source>
</evidence>
<comment type="similarity">
    <text evidence="1">Belongs to the LDH2/MDH2 oxidoreductase family.</text>
</comment>
<name>A0A9W9YMK5_9CNID</name>
<dbReference type="Pfam" id="PF02615">
    <property type="entry name" value="Ldh_2"/>
    <property type="match status" value="1"/>
</dbReference>
<proteinExistence type="inferred from homology"/>
<reference evidence="2" key="1">
    <citation type="submission" date="2023-01" db="EMBL/GenBank/DDBJ databases">
        <title>Genome assembly of the deep-sea coral Lophelia pertusa.</title>
        <authorList>
            <person name="Herrera S."/>
            <person name="Cordes E."/>
        </authorList>
    </citation>
    <scope>NUCLEOTIDE SEQUENCE</scope>
    <source>
        <strain evidence="2">USNM1676648</strain>
        <tissue evidence="2">Polyp</tissue>
    </source>
</reference>
<keyword evidence="3" id="KW-1185">Reference proteome</keyword>
<dbReference type="PANTHER" id="PTHR11091">
    <property type="entry name" value="OXIDOREDUCTASE-RELATED"/>
    <property type="match status" value="1"/>
</dbReference>
<comment type="caution">
    <text evidence="2">The sequence shown here is derived from an EMBL/GenBank/DDBJ whole genome shotgun (WGS) entry which is preliminary data.</text>
</comment>
<evidence type="ECO:0000313" key="3">
    <source>
        <dbReference type="Proteomes" id="UP001163046"/>
    </source>
</evidence>
<organism evidence="2 3">
    <name type="scientific">Desmophyllum pertusum</name>
    <dbReference type="NCBI Taxonomy" id="174260"/>
    <lineage>
        <taxon>Eukaryota</taxon>
        <taxon>Metazoa</taxon>
        <taxon>Cnidaria</taxon>
        <taxon>Anthozoa</taxon>
        <taxon>Hexacorallia</taxon>
        <taxon>Scleractinia</taxon>
        <taxon>Caryophylliina</taxon>
        <taxon>Caryophylliidae</taxon>
        <taxon>Desmophyllum</taxon>
    </lineage>
</organism>
<protein>
    <recommendedName>
        <fullName evidence="4">Malate dehydrogenase</fullName>
    </recommendedName>
</protein>
<dbReference type="InterPro" id="IPR003767">
    <property type="entry name" value="Malate/L-lactate_DH-like"/>
</dbReference>
<dbReference type="PANTHER" id="PTHR11091:SF0">
    <property type="entry name" value="MALATE DEHYDROGENASE"/>
    <property type="match status" value="1"/>
</dbReference>
<dbReference type="GO" id="GO:0016491">
    <property type="term" value="F:oxidoreductase activity"/>
    <property type="evidence" value="ECO:0007669"/>
    <property type="project" value="InterPro"/>
</dbReference>